<dbReference type="SMART" id="SM00903">
    <property type="entry name" value="Flavin_Reduct"/>
    <property type="match status" value="1"/>
</dbReference>
<dbReference type="InterPro" id="IPR012349">
    <property type="entry name" value="Split_barrel_FMN-bd"/>
</dbReference>
<dbReference type="RefSeq" id="WP_316559439.1">
    <property type="nucleotide sequence ID" value="NZ_CP131062.1"/>
</dbReference>
<dbReference type="PANTHER" id="PTHR43567:SF1">
    <property type="entry name" value="FLAVOREDOXIN"/>
    <property type="match status" value="1"/>
</dbReference>
<dbReference type="GeneID" id="85196494"/>
<protein>
    <submittedName>
        <fullName evidence="5">Flavoredoxin</fullName>
    </submittedName>
</protein>
<proteinExistence type="inferred from homology"/>
<dbReference type="GO" id="GO:0010181">
    <property type="term" value="F:FMN binding"/>
    <property type="evidence" value="ECO:0007669"/>
    <property type="project" value="InterPro"/>
</dbReference>
<dbReference type="Pfam" id="PF01613">
    <property type="entry name" value="Flavin_Reduct"/>
    <property type="match status" value="1"/>
</dbReference>
<gene>
    <name evidence="5" type="primary">flr</name>
    <name evidence="5" type="ORF">MmiEs2_00430</name>
</gene>
<evidence type="ECO:0000259" key="4">
    <source>
        <dbReference type="SMART" id="SM00903"/>
    </source>
</evidence>
<sequence>MFKSLGPSTSAFPTPAWVIVTYDQNERANAMTAAWGGIVNSSPPSVAVAVQPSRYTYDNILAKREFTVCIPSEEYAKETDYFGIESGRETDKIAAAGLTAERAEKVNAPYIKEFPMHLECKLTDRMNLGTHFVLIGQIVDVKADEAILDHKDSIEIQKLKPMVYSPTDRSYYKVGDEIGKAFSIGKEIKDKNQKE</sequence>
<dbReference type="InterPro" id="IPR002563">
    <property type="entry name" value="Flavin_Rdtase-like_dom"/>
</dbReference>
<evidence type="ECO:0000313" key="6">
    <source>
        <dbReference type="Proteomes" id="UP001302662"/>
    </source>
</evidence>
<dbReference type="InterPro" id="IPR052174">
    <property type="entry name" value="Flavoredoxin"/>
</dbReference>
<evidence type="ECO:0000256" key="1">
    <source>
        <dbReference type="ARBA" id="ARBA00001917"/>
    </source>
</evidence>
<dbReference type="SUPFAM" id="SSF50475">
    <property type="entry name" value="FMN-binding split barrel"/>
    <property type="match status" value="1"/>
</dbReference>
<keyword evidence="6" id="KW-1185">Reference proteome</keyword>
<dbReference type="AlphaFoldDB" id="A0AA96V8L8"/>
<feature type="domain" description="Flavin reductase like" evidence="4">
    <location>
        <begin position="9"/>
        <end position="151"/>
    </location>
</feature>
<organism evidence="5 6">
    <name type="scientific">Methanimicrococcus stummii</name>
    <dbReference type="NCBI Taxonomy" id="3028294"/>
    <lineage>
        <taxon>Archaea</taxon>
        <taxon>Methanobacteriati</taxon>
        <taxon>Methanobacteriota</taxon>
        <taxon>Stenosarchaea group</taxon>
        <taxon>Methanomicrobia</taxon>
        <taxon>Methanosarcinales</taxon>
        <taxon>Methanosarcinaceae</taxon>
        <taxon>Methanimicrococcus</taxon>
    </lineage>
</organism>
<reference evidence="5 6" key="1">
    <citation type="submission" date="2023-07" db="EMBL/GenBank/DDBJ databases">
        <title>Closed genome sequence of Methanimicrococcus sp. Es2.</title>
        <authorList>
            <person name="Protasov E."/>
            <person name="Platt K."/>
            <person name="Reeh H."/>
            <person name="Poehlein A."/>
            <person name="Daniel R."/>
            <person name="Brune A."/>
        </authorList>
    </citation>
    <scope>NUCLEOTIDE SEQUENCE [LARGE SCALE GENOMIC DNA]</scope>
    <source>
        <strain evidence="5 6">Es2</strain>
    </source>
</reference>
<keyword evidence="2" id="KW-0285">Flavoprotein</keyword>
<evidence type="ECO:0000256" key="2">
    <source>
        <dbReference type="ARBA" id="ARBA00022630"/>
    </source>
</evidence>
<dbReference type="KEGG" id="mees:MmiEs2_00430"/>
<name>A0AA96V8L8_9EURY</name>
<evidence type="ECO:0000256" key="3">
    <source>
        <dbReference type="ARBA" id="ARBA00038054"/>
    </source>
</evidence>
<dbReference type="PANTHER" id="PTHR43567">
    <property type="entry name" value="FLAVOREDOXIN-RELATED-RELATED"/>
    <property type="match status" value="1"/>
</dbReference>
<accession>A0AA96V8L8</accession>
<dbReference type="Gene3D" id="2.30.110.10">
    <property type="entry name" value="Electron Transport, Fmn-binding Protein, Chain A"/>
    <property type="match status" value="1"/>
</dbReference>
<dbReference type="EMBL" id="CP131062">
    <property type="protein sequence ID" value="WNY27866.1"/>
    <property type="molecule type" value="Genomic_DNA"/>
</dbReference>
<evidence type="ECO:0000313" key="5">
    <source>
        <dbReference type="EMBL" id="WNY27866.1"/>
    </source>
</evidence>
<dbReference type="Proteomes" id="UP001302662">
    <property type="component" value="Chromosome"/>
</dbReference>
<comment type="cofactor">
    <cofactor evidence="1">
        <name>FMN</name>
        <dbReference type="ChEBI" id="CHEBI:58210"/>
    </cofactor>
</comment>
<comment type="similarity">
    <text evidence="3">Belongs to the flavoredoxin family.</text>
</comment>